<dbReference type="GO" id="GO:0032259">
    <property type="term" value="P:methylation"/>
    <property type="evidence" value="ECO:0007669"/>
    <property type="project" value="InterPro"/>
</dbReference>
<dbReference type="GO" id="GO:0003676">
    <property type="term" value="F:nucleic acid binding"/>
    <property type="evidence" value="ECO:0007669"/>
    <property type="project" value="InterPro"/>
</dbReference>
<dbReference type="InterPro" id="IPR002052">
    <property type="entry name" value="DNA_methylase_N6_adenine_CS"/>
</dbReference>
<gene>
    <name evidence="1" type="ORF">LF1_22560</name>
</gene>
<dbReference type="EMBL" id="VRLW01000001">
    <property type="protein sequence ID" value="KAA1259719.1"/>
    <property type="molecule type" value="Genomic_DNA"/>
</dbReference>
<dbReference type="AlphaFoldDB" id="A0A5B1CJ16"/>
<protein>
    <submittedName>
        <fullName evidence="1">Uncharacterized protein</fullName>
    </submittedName>
</protein>
<keyword evidence="2" id="KW-1185">Reference proteome</keyword>
<dbReference type="GO" id="GO:0008168">
    <property type="term" value="F:methyltransferase activity"/>
    <property type="evidence" value="ECO:0007669"/>
    <property type="project" value="InterPro"/>
</dbReference>
<proteinExistence type="predicted"/>
<evidence type="ECO:0000313" key="2">
    <source>
        <dbReference type="Proteomes" id="UP000322699"/>
    </source>
</evidence>
<organism evidence="1 2">
    <name type="scientific">Rubripirellula obstinata</name>
    <dbReference type="NCBI Taxonomy" id="406547"/>
    <lineage>
        <taxon>Bacteria</taxon>
        <taxon>Pseudomonadati</taxon>
        <taxon>Planctomycetota</taxon>
        <taxon>Planctomycetia</taxon>
        <taxon>Pirellulales</taxon>
        <taxon>Pirellulaceae</taxon>
        <taxon>Rubripirellula</taxon>
    </lineage>
</organism>
<dbReference type="SUPFAM" id="SSF53335">
    <property type="entry name" value="S-adenosyl-L-methionine-dependent methyltransferases"/>
    <property type="match status" value="1"/>
</dbReference>
<dbReference type="InterPro" id="IPR029063">
    <property type="entry name" value="SAM-dependent_MTases_sf"/>
</dbReference>
<evidence type="ECO:0000313" key="1">
    <source>
        <dbReference type="EMBL" id="KAA1259719.1"/>
    </source>
</evidence>
<name>A0A5B1CJ16_9BACT</name>
<comment type="caution">
    <text evidence="1">The sequence shown here is derived from an EMBL/GenBank/DDBJ whole genome shotgun (WGS) entry which is preliminary data.</text>
</comment>
<dbReference type="PROSITE" id="PS00092">
    <property type="entry name" value="N6_MTASE"/>
    <property type="match status" value="1"/>
</dbReference>
<dbReference type="Proteomes" id="UP000322699">
    <property type="component" value="Unassembled WGS sequence"/>
</dbReference>
<sequence length="472" mass="52980">MRDQLGDYPTMVEPTCGVGGFLVAALDVCKPKQIYAMEQDANYVRAARRNISRAEAASSDRVKIRKQNFFDFQWDRFRDSCGERVLIFGNPPWVTSSEIGVHSGDNLPKKRNVLSDRGIDAITGKSNFDLAESMLQTLLGVMRPGKDSLAMLVKSSTARRLAQHAWSVDQQFAKLHFYQIDAKEHFGASVEAGLLLMQLKDPGSTRKRSRQPQACRFFQDLRAKRSTIAFGNFNGKLVSDPVRAKSTEHLVASEQVMWRSGVKHDLASVLELVVHDGEVFDRNGKGLDIEFEHLYPLAKGSDVASGEARTSNRVMLLPQRSVGQSTSEMKNTAPKTFHYLTQNLDSFNARRSSIYRGRDQFAIFGVGDYTFSPWKVAICGLYKKLTFTVFGPAVFGPVQKKPVVFDDTVYLLPLKTRRQALLVKRLLESEAAEDFLESRIFWEAKRPINASVLRSLDLGRIASEEGLEDPTL</sequence>
<reference evidence="1 2" key="1">
    <citation type="submission" date="2019-08" db="EMBL/GenBank/DDBJ databases">
        <title>Deep-cultivation of Planctomycetes and their phenomic and genomic characterization uncovers novel biology.</title>
        <authorList>
            <person name="Wiegand S."/>
            <person name="Jogler M."/>
            <person name="Boedeker C."/>
            <person name="Pinto D."/>
            <person name="Vollmers J."/>
            <person name="Rivas-Marin E."/>
            <person name="Kohn T."/>
            <person name="Peeters S.H."/>
            <person name="Heuer A."/>
            <person name="Rast P."/>
            <person name="Oberbeckmann S."/>
            <person name="Bunk B."/>
            <person name="Jeske O."/>
            <person name="Meyerdierks A."/>
            <person name="Storesund J.E."/>
            <person name="Kallscheuer N."/>
            <person name="Luecker S."/>
            <person name="Lage O.M."/>
            <person name="Pohl T."/>
            <person name="Merkel B.J."/>
            <person name="Hornburger P."/>
            <person name="Mueller R.-W."/>
            <person name="Bruemmer F."/>
            <person name="Labrenz M."/>
            <person name="Spormann A.M."/>
            <person name="Op Den Camp H."/>
            <person name="Overmann J."/>
            <person name="Amann R."/>
            <person name="Jetten M.S.M."/>
            <person name="Mascher T."/>
            <person name="Medema M.H."/>
            <person name="Devos D.P."/>
            <person name="Kaster A.-K."/>
            <person name="Ovreas L."/>
            <person name="Rohde M."/>
            <person name="Galperin M.Y."/>
            <person name="Jogler C."/>
        </authorList>
    </citation>
    <scope>NUCLEOTIDE SEQUENCE [LARGE SCALE GENOMIC DNA]</scope>
    <source>
        <strain evidence="1 2">LF1</strain>
    </source>
</reference>
<dbReference type="Gene3D" id="3.40.50.150">
    <property type="entry name" value="Vaccinia Virus protein VP39"/>
    <property type="match status" value="1"/>
</dbReference>
<accession>A0A5B1CJ16</accession>